<dbReference type="HAMAP" id="MF_01975">
    <property type="entry name" value="MetAP_2_arc"/>
    <property type="match status" value="1"/>
</dbReference>
<evidence type="ECO:0000256" key="9">
    <source>
        <dbReference type="RuleBase" id="RU003653"/>
    </source>
</evidence>
<dbReference type="CDD" id="cd01088">
    <property type="entry name" value="MetAP2"/>
    <property type="match status" value="1"/>
</dbReference>
<comment type="cofactor">
    <cofactor evidence="3">
        <name>Fe(2+)</name>
        <dbReference type="ChEBI" id="CHEBI:29033"/>
    </cofactor>
</comment>
<dbReference type="InterPro" id="IPR036390">
    <property type="entry name" value="WH_DNA-bd_sf"/>
</dbReference>
<evidence type="ECO:0000313" key="12">
    <source>
        <dbReference type="Proteomes" id="UP000219453"/>
    </source>
</evidence>
<dbReference type="GO" id="GO:0006508">
    <property type="term" value="P:proteolysis"/>
    <property type="evidence" value="ECO:0007669"/>
    <property type="project" value="UniProtKB-KW"/>
</dbReference>
<dbReference type="PANTHER" id="PTHR45777:SF2">
    <property type="entry name" value="METHIONINE AMINOPEPTIDASE 2"/>
    <property type="match status" value="1"/>
</dbReference>
<dbReference type="PANTHER" id="PTHR45777">
    <property type="entry name" value="METHIONINE AMINOPEPTIDASE 2"/>
    <property type="match status" value="1"/>
</dbReference>
<evidence type="ECO:0000313" key="11">
    <source>
        <dbReference type="EMBL" id="SNZ06646.1"/>
    </source>
</evidence>
<evidence type="ECO:0000259" key="10">
    <source>
        <dbReference type="Pfam" id="PF00557"/>
    </source>
</evidence>
<dbReference type="InterPro" id="IPR036388">
    <property type="entry name" value="WH-like_DNA-bd_sf"/>
</dbReference>
<evidence type="ECO:0000256" key="6">
    <source>
        <dbReference type="ARBA" id="ARBA00022723"/>
    </source>
</evidence>
<feature type="binding site" evidence="8">
    <location>
        <position position="91"/>
    </location>
    <ligand>
        <name>a divalent metal cation</name>
        <dbReference type="ChEBI" id="CHEBI:60240"/>
        <label>1</label>
    </ligand>
</feature>
<keyword evidence="7 8" id="KW-0378">Hydrolase</keyword>
<dbReference type="InterPro" id="IPR036005">
    <property type="entry name" value="Creatinase/aminopeptidase-like"/>
</dbReference>
<feature type="binding site" evidence="8">
    <location>
        <position position="102"/>
    </location>
    <ligand>
        <name>a divalent metal cation</name>
        <dbReference type="ChEBI" id="CHEBI:60240"/>
        <label>1</label>
    </ligand>
</feature>
<dbReference type="Gene3D" id="3.90.230.10">
    <property type="entry name" value="Creatinase/methionine aminopeptidase superfamily"/>
    <property type="match status" value="1"/>
</dbReference>
<comment type="function">
    <text evidence="8 9">Removes the N-terminal methionine from nascent proteins. The N-terminal methionine is often cleaved when the second residue in the primary sequence is small and uncharged (Met-Ala-, Cys, Gly, Pro, Ser, Thr, or Val).</text>
</comment>
<dbReference type="SUPFAM" id="SSF55920">
    <property type="entry name" value="Creatinase/aminopeptidase"/>
    <property type="match status" value="1"/>
</dbReference>
<dbReference type="Proteomes" id="UP000219453">
    <property type="component" value="Unassembled WGS sequence"/>
</dbReference>
<comment type="cofactor">
    <cofactor evidence="2">
        <name>Mn(2+)</name>
        <dbReference type="ChEBI" id="CHEBI:29035"/>
    </cofactor>
</comment>
<dbReference type="GO" id="GO:0046872">
    <property type="term" value="F:metal ion binding"/>
    <property type="evidence" value="ECO:0007669"/>
    <property type="project" value="UniProtKB-UniRule"/>
</dbReference>
<keyword evidence="5 8" id="KW-0645">Protease</keyword>
<dbReference type="InterPro" id="IPR050247">
    <property type="entry name" value="Met_Aminopeptidase_Type2"/>
</dbReference>
<dbReference type="SUPFAM" id="SSF46785">
    <property type="entry name" value="Winged helix' DNA-binding domain"/>
    <property type="match status" value="1"/>
</dbReference>
<dbReference type="RefSeq" id="WP_097008168.1">
    <property type="nucleotide sequence ID" value="NZ_OBEJ01000001.1"/>
</dbReference>
<feature type="binding site" evidence="8">
    <location>
        <position position="161"/>
    </location>
    <ligand>
        <name>a divalent metal cation</name>
        <dbReference type="ChEBI" id="CHEBI:60240"/>
        <label>2</label>
        <note>catalytic</note>
    </ligand>
</feature>
<evidence type="ECO:0000256" key="8">
    <source>
        <dbReference type="HAMAP-Rule" id="MF_01975"/>
    </source>
</evidence>
<evidence type="ECO:0000256" key="5">
    <source>
        <dbReference type="ARBA" id="ARBA00022670"/>
    </source>
</evidence>
<reference evidence="11 12" key="1">
    <citation type="submission" date="2017-09" db="EMBL/GenBank/DDBJ databases">
        <authorList>
            <person name="Ehlers B."/>
            <person name="Leendertz F.H."/>
        </authorList>
    </citation>
    <scope>NUCLEOTIDE SEQUENCE [LARGE SCALE GENOMIC DNA]</scope>
    <source>
        <strain evidence="11 12">DSM 27208</strain>
    </source>
</reference>
<protein>
    <recommendedName>
        <fullName evidence="8 9">Methionine aminopeptidase</fullName>
        <shortName evidence="8">MAP</shortName>
        <shortName evidence="8">MetAP</shortName>
        <ecNumber evidence="8 9">3.4.11.18</ecNumber>
    </recommendedName>
    <alternativeName>
        <fullName evidence="8">Peptidase M</fullName>
    </alternativeName>
</protein>
<proteinExistence type="inferred from homology"/>
<feature type="binding site" evidence="8">
    <location>
        <position position="102"/>
    </location>
    <ligand>
        <name>a divalent metal cation</name>
        <dbReference type="ChEBI" id="CHEBI:60240"/>
        <label>2</label>
        <note>catalytic</note>
    </ligand>
</feature>
<feature type="binding site" evidence="8">
    <location>
        <position position="283"/>
    </location>
    <ligand>
        <name>a divalent metal cation</name>
        <dbReference type="ChEBI" id="CHEBI:60240"/>
        <label>1</label>
    </ligand>
</feature>
<dbReference type="GO" id="GO:0070006">
    <property type="term" value="F:metalloaminopeptidase activity"/>
    <property type="evidence" value="ECO:0007669"/>
    <property type="project" value="UniProtKB-UniRule"/>
</dbReference>
<keyword evidence="6 8" id="KW-0479">Metal-binding</keyword>
<evidence type="ECO:0000256" key="4">
    <source>
        <dbReference type="ARBA" id="ARBA00022438"/>
    </source>
</evidence>
<dbReference type="InterPro" id="IPR028595">
    <property type="entry name" value="MetAP_archaeal"/>
</dbReference>
<evidence type="ECO:0000256" key="3">
    <source>
        <dbReference type="ARBA" id="ARBA00001954"/>
    </source>
</evidence>
<dbReference type="EMBL" id="OBEJ01000001">
    <property type="protein sequence ID" value="SNZ06646.1"/>
    <property type="molecule type" value="Genomic_DNA"/>
</dbReference>
<dbReference type="OrthoDB" id="372008at2157"/>
<dbReference type="Gene3D" id="1.10.10.10">
    <property type="entry name" value="Winged helix-like DNA-binding domain superfamily/Winged helix DNA-binding domain"/>
    <property type="match status" value="1"/>
</dbReference>
<feature type="binding site" evidence="8">
    <location>
        <position position="194"/>
    </location>
    <ligand>
        <name>a divalent metal cation</name>
        <dbReference type="ChEBI" id="CHEBI:60240"/>
        <label>2</label>
        <note>catalytic</note>
    </ligand>
</feature>
<accession>A0A285NFI0</accession>
<dbReference type="PRINTS" id="PR00599">
    <property type="entry name" value="MAPEPTIDASE"/>
</dbReference>
<dbReference type="NCBIfam" id="TIGR00501">
    <property type="entry name" value="met_pdase_II"/>
    <property type="match status" value="1"/>
</dbReference>
<name>A0A285NFI0_NATPI</name>
<comment type="subunit">
    <text evidence="8">Monomer.</text>
</comment>
<keyword evidence="4 8" id="KW-0031">Aminopeptidase</keyword>
<dbReference type="EC" id="3.4.11.18" evidence="8 9"/>
<dbReference type="InterPro" id="IPR001714">
    <property type="entry name" value="Pept_M24_MAP"/>
</dbReference>
<dbReference type="Pfam" id="PF00557">
    <property type="entry name" value="Peptidase_M24"/>
    <property type="match status" value="1"/>
</dbReference>
<evidence type="ECO:0000256" key="2">
    <source>
        <dbReference type="ARBA" id="ARBA00001936"/>
    </source>
</evidence>
<feature type="binding site" evidence="8">
    <location>
        <position position="169"/>
    </location>
    <ligand>
        <name>substrate</name>
    </ligand>
</feature>
<gene>
    <name evidence="8" type="primary">map</name>
    <name evidence="11" type="ORF">SAMN06269185_1240</name>
</gene>
<comment type="catalytic activity">
    <reaction evidence="1 8 9">
        <text>Release of N-terminal amino acids, preferentially methionine, from peptides and arylamides.</text>
        <dbReference type="EC" id="3.4.11.18"/>
    </reaction>
</comment>
<comment type="similarity">
    <text evidence="8">Belongs to the peptidase M24A family. Methionine aminopeptidase archaeal type 2 subfamily.</text>
</comment>
<sequence>MAETDVDLDAEQYEKHREAGEILAQVREEAAERVEVGASHLEVAEFAEDRIRELGGKPAFPVNISIDEEAAHATPSVGDETTFGEEMINLDIGVHVDGWLADTAVTVDLSGNTELAEAPAEALDAALDLIEPGVETGEIGAEIESVIEGYGYNPVVNLTGHGLGHWEQHTEPTIPNRSVSQGTTLEVGDVVAIEPFATDGSGKVSEGSDEEIFALEREGSVRNRQARQALEQIAEEFRTLPFATRWLDVSRASMALRRLKSADIVHGYPVLKEDDGALVSQKEHTIIVTEDGCEVTTER</sequence>
<dbReference type="GO" id="GO:0005737">
    <property type="term" value="C:cytoplasm"/>
    <property type="evidence" value="ECO:0007669"/>
    <property type="project" value="TreeGrafter"/>
</dbReference>
<evidence type="ECO:0000256" key="7">
    <source>
        <dbReference type="ARBA" id="ARBA00022801"/>
    </source>
</evidence>
<dbReference type="InterPro" id="IPR002468">
    <property type="entry name" value="Pept_M24A_MAP2"/>
</dbReference>
<keyword evidence="12" id="KW-1185">Reference proteome</keyword>
<organism evidence="11 12">
    <name type="scientific">Natronoarchaeum philippinense</name>
    <dbReference type="NCBI Taxonomy" id="558529"/>
    <lineage>
        <taxon>Archaea</taxon>
        <taxon>Methanobacteriati</taxon>
        <taxon>Methanobacteriota</taxon>
        <taxon>Stenosarchaea group</taxon>
        <taxon>Halobacteria</taxon>
        <taxon>Halobacteriales</taxon>
        <taxon>Natronoarchaeaceae</taxon>
    </lineage>
</organism>
<feature type="domain" description="Peptidase M24" evidence="10">
    <location>
        <begin position="14"/>
        <end position="202"/>
    </location>
</feature>
<feature type="binding site" evidence="8">
    <location>
        <position position="72"/>
    </location>
    <ligand>
        <name>substrate</name>
    </ligand>
</feature>
<dbReference type="InterPro" id="IPR000994">
    <property type="entry name" value="Pept_M24"/>
</dbReference>
<dbReference type="GO" id="GO:0004239">
    <property type="term" value="F:initiator methionyl aminopeptidase activity"/>
    <property type="evidence" value="ECO:0007669"/>
    <property type="project" value="UniProtKB-UniRule"/>
</dbReference>
<feature type="binding site" evidence="8">
    <location>
        <position position="283"/>
    </location>
    <ligand>
        <name>a divalent metal cation</name>
        <dbReference type="ChEBI" id="CHEBI:60240"/>
        <label>2</label>
        <note>catalytic</note>
    </ligand>
</feature>
<dbReference type="AlphaFoldDB" id="A0A285NFI0"/>
<evidence type="ECO:0000256" key="1">
    <source>
        <dbReference type="ARBA" id="ARBA00000294"/>
    </source>
</evidence>
<comment type="cofactor">
    <cofactor evidence="8">
        <name>Co(2+)</name>
        <dbReference type="ChEBI" id="CHEBI:48828"/>
    </cofactor>
    <cofactor evidence="8">
        <name>Zn(2+)</name>
        <dbReference type="ChEBI" id="CHEBI:29105"/>
    </cofactor>
    <cofactor evidence="8">
        <name>Mn(2+)</name>
        <dbReference type="ChEBI" id="CHEBI:29035"/>
    </cofactor>
    <cofactor evidence="8">
        <name>Fe(2+)</name>
        <dbReference type="ChEBI" id="CHEBI:29033"/>
    </cofactor>
    <text evidence="8">Binds 2 divalent metal cations per subunit. Has a high-affinity and a low affinity metal-binding site. The true nature of the physiological cofactor is under debate. The enzyme is active with cobalt, zinc, manganese or divalent iron ions. Most likely, methionine aminopeptidases function as mononuclear Fe(2+)-metalloproteases under physiological conditions, and the catalytically relevant metal-binding site has been assigned to the histidine-containing high-affinity site.</text>
</comment>